<protein>
    <submittedName>
        <fullName evidence="2">Universal stress protein A</fullName>
    </submittedName>
</protein>
<organism evidence="2 3">
    <name type="scientific">Alsobacter metallidurans</name>
    <dbReference type="NCBI Taxonomy" id="340221"/>
    <lineage>
        <taxon>Bacteria</taxon>
        <taxon>Pseudomonadati</taxon>
        <taxon>Pseudomonadota</taxon>
        <taxon>Alphaproteobacteria</taxon>
        <taxon>Hyphomicrobiales</taxon>
        <taxon>Alsobacteraceae</taxon>
        <taxon>Alsobacter</taxon>
    </lineage>
</organism>
<dbReference type="AlphaFoldDB" id="A0A917IC44"/>
<feature type="domain" description="UspA" evidence="1">
    <location>
        <begin position="21"/>
        <end position="130"/>
    </location>
</feature>
<evidence type="ECO:0000313" key="3">
    <source>
        <dbReference type="Proteomes" id="UP000603912"/>
    </source>
</evidence>
<name>A0A917IC44_9HYPH</name>
<comment type="caution">
    <text evidence="2">The sequence shown here is derived from an EMBL/GenBank/DDBJ whole genome shotgun (WGS) entry which is preliminary data.</text>
</comment>
<accession>A0A917IC44</accession>
<dbReference type="Pfam" id="PF00582">
    <property type="entry name" value="Usp"/>
    <property type="match status" value="1"/>
</dbReference>
<dbReference type="SUPFAM" id="SSF52402">
    <property type="entry name" value="Adenine nucleotide alpha hydrolases-like"/>
    <property type="match status" value="1"/>
</dbReference>
<evidence type="ECO:0000259" key="1">
    <source>
        <dbReference type="Pfam" id="PF00582"/>
    </source>
</evidence>
<sequence length="169" mass="17587">METSRMALKPRRSYEAGHRPKFLVVIDDTDECGRALYFAARRAGRVGADLLLLAVISPADFQHWLGVGSLMEAEAAEEAGRMLEDAAARARAIAGIDPQKAVRTGVKADEILTLIEEDEDISLLVLAAGAGSDGPGPLVTNLAGAAASFPIPIAIVPGALADADIDALA</sequence>
<dbReference type="RefSeq" id="WP_244644029.1">
    <property type="nucleotide sequence ID" value="NZ_BMES01000003.1"/>
</dbReference>
<gene>
    <name evidence="2" type="ORF">GCM10007036_46680</name>
</gene>
<dbReference type="EMBL" id="BMES01000003">
    <property type="protein sequence ID" value="GGH33774.1"/>
    <property type="molecule type" value="Genomic_DNA"/>
</dbReference>
<dbReference type="Proteomes" id="UP000603912">
    <property type="component" value="Unassembled WGS sequence"/>
</dbReference>
<proteinExistence type="predicted"/>
<dbReference type="Gene3D" id="3.40.50.12370">
    <property type="match status" value="1"/>
</dbReference>
<keyword evidence="3" id="KW-1185">Reference proteome</keyword>
<reference evidence="2" key="1">
    <citation type="journal article" date="2014" name="Int. J. Syst. Evol. Microbiol.">
        <title>Complete genome sequence of Corynebacterium casei LMG S-19264T (=DSM 44701T), isolated from a smear-ripened cheese.</title>
        <authorList>
            <consortium name="US DOE Joint Genome Institute (JGI-PGF)"/>
            <person name="Walter F."/>
            <person name="Albersmeier A."/>
            <person name="Kalinowski J."/>
            <person name="Ruckert C."/>
        </authorList>
    </citation>
    <scope>NUCLEOTIDE SEQUENCE</scope>
    <source>
        <strain evidence="2">CGMCC 1.12214</strain>
    </source>
</reference>
<dbReference type="InterPro" id="IPR006016">
    <property type="entry name" value="UspA"/>
</dbReference>
<dbReference type="CDD" id="cd00293">
    <property type="entry name" value="USP-like"/>
    <property type="match status" value="1"/>
</dbReference>
<evidence type="ECO:0000313" key="2">
    <source>
        <dbReference type="EMBL" id="GGH33774.1"/>
    </source>
</evidence>
<reference evidence="2" key="2">
    <citation type="submission" date="2020-09" db="EMBL/GenBank/DDBJ databases">
        <authorList>
            <person name="Sun Q."/>
            <person name="Zhou Y."/>
        </authorList>
    </citation>
    <scope>NUCLEOTIDE SEQUENCE</scope>
    <source>
        <strain evidence="2">CGMCC 1.12214</strain>
    </source>
</reference>